<dbReference type="eggNOG" id="arCOG08928">
    <property type="taxonomic scope" value="Archaea"/>
</dbReference>
<dbReference type="HOGENOM" id="CLU_159738_1_1_2"/>
<dbReference type="KEGG" id="hru:Halru_1375"/>
<dbReference type="OrthoDB" id="199137at2157"/>
<sequence length="89" mass="9489">MGLSQRRSDASDGSVSHAVVEAVADREGVDVTDLEPPAFEPLYTVVDPDALDAVFAPTHDGKRRTSGSVTFEYEGYTVTVNSDGTVDLE</sequence>
<proteinExistence type="predicted"/>
<dbReference type="InterPro" id="IPR040624">
    <property type="entry name" value="HalOD1"/>
</dbReference>
<dbReference type="RefSeq" id="WP_015300638.1">
    <property type="nucleotide sequence ID" value="NC_019964.1"/>
</dbReference>
<organism evidence="2 3">
    <name type="scientific">Halovivax ruber (strain DSM 18193 / JCM 13892 / XH-70)</name>
    <dbReference type="NCBI Taxonomy" id="797302"/>
    <lineage>
        <taxon>Archaea</taxon>
        <taxon>Methanobacteriati</taxon>
        <taxon>Methanobacteriota</taxon>
        <taxon>Stenosarchaea group</taxon>
        <taxon>Halobacteria</taxon>
        <taxon>Halobacteriales</taxon>
        <taxon>Natrialbaceae</taxon>
        <taxon>Halovivax</taxon>
    </lineage>
</organism>
<feature type="domain" description="Halobacterial output" evidence="1">
    <location>
        <begin position="12"/>
        <end position="87"/>
    </location>
</feature>
<evidence type="ECO:0000313" key="3">
    <source>
        <dbReference type="Proteomes" id="UP000010846"/>
    </source>
</evidence>
<accession>L0IAZ2</accession>
<dbReference type="Pfam" id="PF18545">
    <property type="entry name" value="HalOD1"/>
    <property type="match status" value="1"/>
</dbReference>
<protein>
    <recommendedName>
        <fullName evidence="1">Halobacterial output domain-containing protein</fullName>
    </recommendedName>
</protein>
<name>L0IAZ2_HALRX</name>
<keyword evidence="3" id="KW-1185">Reference proteome</keyword>
<dbReference type="EMBL" id="CP003050">
    <property type="protein sequence ID" value="AGB15988.1"/>
    <property type="molecule type" value="Genomic_DNA"/>
</dbReference>
<dbReference type="AlphaFoldDB" id="L0IAZ2"/>
<reference evidence="2" key="1">
    <citation type="submission" date="2011-09" db="EMBL/GenBank/DDBJ databases">
        <title>Complete sequence of Halovivax ruber XH-70.</title>
        <authorList>
            <consortium name="US DOE Joint Genome Institute"/>
            <person name="Lucas S."/>
            <person name="Han J."/>
            <person name="Lapidus A."/>
            <person name="Cheng J.-F."/>
            <person name="Goodwin L."/>
            <person name="Pitluck S."/>
            <person name="Peters L."/>
            <person name="Mikhailova N."/>
            <person name="Davenport K."/>
            <person name="Detter J.C."/>
            <person name="Han C."/>
            <person name="Tapia R."/>
            <person name="Land M."/>
            <person name="Hauser L."/>
            <person name="Kyrpides N."/>
            <person name="Ivanova N."/>
            <person name="Pagani I."/>
            <person name="Sproer C."/>
            <person name="Anderson I."/>
            <person name="Woyke T."/>
        </authorList>
    </citation>
    <scope>NUCLEOTIDE SEQUENCE</scope>
    <source>
        <strain evidence="2">XH-70</strain>
    </source>
</reference>
<evidence type="ECO:0000259" key="1">
    <source>
        <dbReference type="Pfam" id="PF18545"/>
    </source>
</evidence>
<gene>
    <name evidence="2" type="ordered locus">Halru_1375</name>
</gene>
<dbReference type="Proteomes" id="UP000010846">
    <property type="component" value="Chromosome"/>
</dbReference>
<dbReference type="GeneID" id="14376163"/>
<evidence type="ECO:0000313" key="2">
    <source>
        <dbReference type="EMBL" id="AGB15988.1"/>
    </source>
</evidence>